<dbReference type="PANTHER" id="PTHR45181:SF8">
    <property type="entry name" value="HEAT SHOCK PROTEIN DNAJ WITH TETRATRICOPEPTIDE REPEAT-CONTAINING PROTEIN"/>
    <property type="match status" value="1"/>
</dbReference>
<comment type="caution">
    <text evidence="2">The sequence shown here is derived from an EMBL/GenBank/DDBJ whole genome shotgun (WGS) entry which is preliminary data.</text>
</comment>
<dbReference type="InParanoid" id="A0A2P5B1D4"/>
<dbReference type="SMART" id="SM00028">
    <property type="entry name" value="TPR"/>
    <property type="match status" value="4"/>
</dbReference>
<dbReference type="STRING" id="63057.A0A2P5B1D4"/>
<evidence type="ECO:0000256" key="1">
    <source>
        <dbReference type="SAM" id="MobiDB-lite"/>
    </source>
</evidence>
<organism evidence="2 3">
    <name type="scientific">Trema orientale</name>
    <name type="common">Charcoal tree</name>
    <name type="synonym">Celtis orientalis</name>
    <dbReference type="NCBI Taxonomy" id="63057"/>
    <lineage>
        <taxon>Eukaryota</taxon>
        <taxon>Viridiplantae</taxon>
        <taxon>Streptophyta</taxon>
        <taxon>Embryophyta</taxon>
        <taxon>Tracheophyta</taxon>
        <taxon>Spermatophyta</taxon>
        <taxon>Magnoliopsida</taxon>
        <taxon>eudicotyledons</taxon>
        <taxon>Gunneridae</taxon>
        <taxon>Pentapetalae</taxon>
        <taxon>rosids</taxon>
        <taxon>fabids</taxon>
        <taxon>Rosales</taxon>
        <taxon>Cannabaceae</taxon>
        <taxon>Trema</taxon>
    </lineage>
</organism>
<name>A0A2P5B1D4_TREOI</name>
<dbReference type="InterPro" id="IPR019734">
    <property type="entry name" value="TPR_rpt"/>
</dbReference>
<feature type="region of interest" description="Disordered" evidence="1">
    <location>
        <begin position="1"/>
        <end position="76"/>
    </location>
</feature>
<reference evidence="3" key="1">
    <citation type="submission" date="2016-06" db="EMBL/GenBank/DDBJ databases">
        <title>Parallel loss of symbiosis genes in relatives of nitrogen-fixing non-legume Parasponia.</title>
        <authorList>
            <person name="Van Velzen R."/>
            <person name="Holmer R."/>
            <person name="Bu F."/>
            <person name="Rutten L."/>
            <person name="Van Zeijl A."/>
            <person name="Liu W."/>
            <person name="Santuari L."/>
            <person name="Cao Q."/>
            <person name="Sharma T."/>
            <person name="Shen D."/>
            <person name="Roswanjaya Y."/>
            <person name="Wardhani T."/>
            <person name="Kalhor M.S."/>
            <person name="Jansen J."/>
            <person name="Van den Hoogen J."/>
            <person name="Gungor B."/>
            <person name="Hartog M."/>
            <person name="Hontelez J."/>
            <person name="Verver J."/>
            <person name="Yang W.-C."/>
            <person name="Schijlen E."/>
            <person name="Repin R."/>
            <person name="Schilthuizen M."/>
            <person name="Schranz E."/>
            <person name="Heidstra R."/>
            <person name="Miyata K."/>
            <person name="Fedorova E."/>
            <person name="Kohlen W."/>
            <person name="Bisseling T."/>
            <person name="Smit S."/>
            <person name="Geurts R."/>
        </authorList>
    </citation>
    <scope>NUCLEOTIDE SEQUENCE [LARGE SCALE GENOMIC DNA]</scope>
    <source>
        <strain evidence="3">cv. RG33-2</strain>
    </source>
</reference>
<evidence type="ECO:0000313" key="2">
    <source>
        <dbReference type="EMBL" id="PON42618.1"/>
    </source>
</evidence>
<protein>
    <submittedName>
        <fullName evidence="2">N-terminal acetyltransferase A, auxiliary subunit</fullName>
    </submittedName>
</protein>
<dbReference type="GO" id="GO:0016740">
    <property type="term" value="F:transferase activity"/>
    <property type="evidence" value="ECO:0007669"/>
    <property type="project" value="UniProtKB-KW"/>
</dbReference>
<dbReference type="Gene3D" id="1.25.40.10">
    <property type="entry name" value="Tetratricopeptide repeat domain"/>
    <property type="match status" value="1"/>
</dbReference>
<proteinExistence type="predicted"/>
<sequence length="300" mass="33634">MGGSPPKGEDIGSFVRSHENDTEQNQTRFDCFDSLNKLAEYTSDQEETENNKGAEQDGKGKGAEPEKVSSSGINVHTNLEEKKQINEILRDSSNKILEFRLRGNRCYDEGNFVKAEELYTKGITCLQANERSYCLQALALCYSNRAAARMSLLKLRDAIEDCRSAMDSDHNFSKAQIRAGHCHLQLGELKNAMEFFEKYLATVNVDCLDKKVTLHAVEGQQNTQKVAQYIEQSMELLAQKSTDAVASALELISKALAIAPYSERLLRMKAESLIMLEKHAEAIVLCEQTFSFAENNFPIN</sequence>
<accession>A0A2P5B1D4</accession>
<evidence type="ECO:0000313" key="3">
    <source>
        <dbReference type="Proteomes" id="UP000237000"/>
    </source>
</evidence>
<dbReference type="PANTHER" id="PTHR45181">
    <property type="entry name" value="HEAT SHOCK PROTEIN DNAJ WITH TETRATRICOPEPTIDE REPEAT-CONTAINING PROTEIN"/>
    <property type="match status" value="1"/>
</dbReference>
<keyword evidence="3" id="KW-1185">Reference proteome</keyword>
<keyword evidence="2" id="KW-0808">Transferase</keyword>
<dbReference type="SUPFAM" id="SSF48452">
    <property type="entry name" value="TPR-like"/>
    <property type="match status" value="1"/>
</dbReference>
<dbReference type="OrthoDB" id="1736819at2759"/>
<dbReference type="InterPro" id="IPR011990">
    <property type="entry name" value="TPR-like_helical_dom_sf"/>
</dbReference>
<dbReference type="AlphaFoldDB" id="A0A2P5B1D4"/>
<feature type="compositionally biased region" description="Basic and acidic residues" evidence="1">
    <location>
        <begin position="49"/>
        <end position="67"/>
    </location>
</feature>
<dbReference type="Proteomes" id="UP000237000">
    <property type="component" value="Unassembled WGS sequence"/>
</dbReference>
<gene>
    <name evidence="2" type="ORF">TorRG33x02_335400</name>
</gene>
<dbReference type="EMBL" id="JXTC01000632">
    <property type="protein sequence ID" value="PON42618.1"/>
    <property type="molecule type" value="Genomic_DNA"/>
</dbReference>